<feature type="region of interest" description="Disordered" evidence="8">
    <location>
        <begin position="163"/>
        <end position="263"/>
    </location>
</feature>
<accession>A0AAD4QQD8</accession>
<comment type="similarity">
    <text evidence="6">Belongs to the UTP23/FCF1 family. UTP23 subfamily.</text>
</comment>
<protein>
    <recommendedName>
        <fullName evidence="7">U three protein 23</fullName>
    </recommendedName>
</protein>
<gene>
    <name evidence="10" type="ORF">B0F90DRAFT_1831123</name>
</gene>
<reference evidence="10" key="1">
    <citation type="journal article" date="2022" name="New Phytol.">
        <title>Evolutionary transition to the ectomycorrhizal habit in the genomes of a hyperdiverse lineage of mushroom-forming fungi.</title>
        <authorList>
            <person name="Looney B."/>
            <person name="Miyauchi S."/>
            <person name="Morin E."/>
            <person name="Drula E."/>
            <person name="Courty P.E."/>
            <person name="Kohler A."/>
            <person name="Kuo A."/>
            <person name="LaButti K."/>
            <person name="Pangilinan J."/>
            <person name="Lipzen A."/>
            <person name="Riley R."/>
            <person name="Andreopoulos W."/>
            <person name="He G."/>
            <person name="Johnson J."/>
            <person name="Nolan M."/>
            <person name="Tritt A."/>
            <person name="Barry K.W."/>
            <person name="Grigoriev I.V."/>
            <person name="Nagy L.G."/>
            <person name="Hibbett D."/>
            <person name="Henrissat B."/>
            <person name="Matheny P.B."/>
            <person name="Labbe J."/>
            <person name="Martin F.M."/>
        </authorList>
    </citation>
    <scope>NUCLEOTIDE SEQUENCE</scope>
    <source>
        <strain evidence="10">BPL690</strain>
    </source>
</reference>
<feature type="domain" description="UTP23 sensor motif region" evidence="9">
    <location>
        <begin position="187"/>
        <end position="203"/>
    </location>
</feature>
<sequence>MRQKRSKAYRKLMAMYSTSFGFRQPFQVLVDSEMCEVTISQKMDLLTQIQSVLVGSVKMMITQCCIHELYLQGKSHQPAVDLAKSFERRKCNHKEAIPGNECIAAVVGEINKHRYVIATQSHPLRLSLRAVPGVPIVHITRSVMILEPASDSTLRAKQRAEQEALAPSTSERAMLKAATPQAKPVLKKKKGAKGPNPLSMKKKAQVHEAHEVKGTKVTDGAGTKKVDVGGKRKRNETWDDGDEMSPETQPKHKRRRRHKHRVQ</sequence>
<keyword evidence="3" id="KW-0698">rRNA processing</keyword>
<dbReference type="Proteomes" id="UP001203297">
    <property type="component" value="Unassembled WGS sequence"/>
</dbReference>
<dbReference type="GO" id="GO:0006364">
    <property type="term" value="P:rRNA processing"/>
    <property type="evidence" value="ECO:0007669"/>
    <property type="project" value="UniProtKB-KW"/>
</dbReference>
<comment type="caution">
    <text evidence="10">The sequence shown here is derived from an EMBL/GenBank/DDBJ whole genome shotgun (WGS) entry which is preliminary data.</text>
</comment>
<evidence type="ECO:0000256" key="8">
    <source>
        <dbReference type="SAM" id="MobiDB-lite"/>
    </source>
</evidence>
<keyword evidence="11" id="KW-1185">Reference proteome</keyword>
<comment type="subcellular location">
    <subcellularLocation>
        <location evidence="1">Nucleus</location>
        <location evidence="1">Nucleolus</location>
    </subcellularLocation>
</comment>
<keyword evidence="2" id="KW-0690">Ribosome biogenesis</keyword>
<proteinExistence type="inferred from homology"/>
<evidence type="ECO:0000256" key="2">
    <source>
        <dbReference type="ARBA" id="ARBA00022517"/>
    </source>
</evidence>
<dbReference type="FunFam" id="3.40.50.1010:FF:000006">
    <property type="entry name" value="rRNA-processing protein UTP23 homolog"/>
    <property type="match status" value="1"/>
</dbReference>
<dbReference type="CDD" id="cd09865">
    <property type="entry name" value="PIN_ScUtp23p-like"/>
    <property type="match status" value="1"/>
</dbReference>
<evidence type="ECO:0000256" key="5">
    <source>
        <dbReference type="ARBA" id="ARBA00037300"/>
    </source>
</evidence>
<keyword evidence="4" id="KW-0539">Nucleus</keyword>
<dbReference type="EMBL" id="WTXG01000001">
    <property type="protein sequence ID" value="KAI0307858.1"/>
    <property type="molecule type" value="Genomic_DNA"/>
</dbReference>
<dbReference type="AlphaFoldDB" id="A0AAD4QQD8"/>
<evidence type="ECO:0000313" key="11">
    <source>
        <dbReference type="Proteomes" id="UP001203297"/>
    </source>
</evidence>
<dbReference type="SUPFAM" id="SSF88723">
    <property type="entry name" value="PIN domain-like"/>
    <property type="match status" value="1"/>
</dbReference>
<evidence type="ECO:0000256" key="4">
    <source>
        <dbReference type="ARBA" id="ARBA00023242"/>
    </source>
</evidence>
<dbReference type="InterPro" id="IPR006984">
    <property type="entry name" value="Fcf1/UTP23"/>
</dbReference>
<dbReference type="GO" id="GO:0032040">
    <property type="term" value="C:small-subunit processome"/>
    <property type="evidence" value="ECO:0007669"/>
    <property type="project" value="InterPro"/>
</dbReference>
<organism evidence="10 11">
    <name type="scientific">Multifurca ochricompacta</name>
    <dbReference type="NCBI Taxonomy" id="376703"/>
    <lineage>
        <taxon>Eukaryota</taxon>
        <taxon>Fungi</taxon>
        <taxon>Dikarya</taxon>
        <taxon>Basidiomycota</taxon>
        <taxon>Agaricomycotina</taxon>
        <taxon>Agaricomycetes</taxon>
        <taxon>Russulales</taxon>
        <taxon>Russulaceae</taxon>
        <taxon>Multifurca</taxon>
    </lineage>
</organism>
<feature type="compositionally biased region" description="Basic and acidic residues" evidence="8">
    <location>
        <begin position="205"/>
        <end position="230"/>
    </location>
</feature>
<evidence type="ECO:0000256" key="7">
    <source>
        <dbReference type="ARBA" id="ARBA00076388"/>
    </source>
</evidence>
<evidence type="ECO:0000259" key="9">
    <source>
        <dbReference type="Pfam" id="PF24779"/>
    </source>
</evidence>
<evidence type="ECO:0000256" key="3">
    <source>
        <dbReference type="ARBA" id="ARBA00022552"/>
    </source>
</evidence>
<evidence type="ECO:0000256" key="1">
    <source>
        <dbReference type="ARBA" id="ARBA00004604"/>
    </source>
</evidence>
<comment type="function">
    <text evidence="5">Involved in rRNA-processing and ribosome biogenesis.</text>
</comment>
<dbReference type="Pfam" id="PF04900">
    <property type="entry name" value="Fcf1"/>
    <property type="match status" value="1"/>
</dbReference>
<dbReference type="InterPro" id="IPR029060">
    <property type="entry name" value="PIN-like_dom_sf"/>
</dbReference>
<dbReference type="Pfam" id="PF24779">
    <property type="entry name" value="UTP23_sensor"/>
    <property type="match status" value="1"/>
</dbReference>
<evidence type="ECO:0000313" key="10">
    <source>
        <dbReference type="EMBL" id="KAI0307858.1"/>
    </source>
</evidence>
<dbReference type="InterPro" id="IPR057776">
    <property type="entry name" value="UTP23_sensor"/>
</dbReference>
<dbReference type="Gene3D" id="3.40.50.1010">
    <property type="entry name" value="5'-nuclease"/>
    <property type="match status" value="1"/>
</dbReference>
<name>A0AAD4QQD8_9AGAM</name>
<feature type="compositionally biased region" description="Basic residues" evidence="8">
    <location>
        <begin position="251"/>
        <end position="263"/>
    </location>
</feature>
<dbReference type="PANTHER" id="PTHR12416">
    <property type="entry name" value="RRNA-PROCESSING PROTEIN UTP23 HOMOLOG"/>
    <property type="match status" value="1"/>
</dbReference>
<evidence type="ECO:0000256" key="6">
    <source>
        <dbReference type="ARBA" id="ARBA00038503"/>
    </source>
</evidence>